<evidence type="ECO:0000313" key="1">
    <source>
        <dbReference type="EMBL" id="UWP82178.1"/>
    </source>
</evidence>
<dbReference type="Gene3D" id="1.10.287.1060">
    <property type="entry name" value="ESAT-6-like"/>
    <property type="match status" value="1"/>
</dbReference>
<proteinExistence type="predicted"/>
<dbReference type="EMBL" id="CP073720">
    <property type="protein sequence ID" value="UWP82178.1"/>
    <property type="molecule type" value="Genomic_DNA"/>
</dbReference>
<sequence length="115" mass="12075">MATNAGTSVAADKGLMVEKAGEAKKTHDELEGLLNSLMGYLSGTVRPAWEGMGGDSFEDELTRYSNNKNMLLDALADLTAALNGVTIHLDETEVKIQNAMHSMSAGGGIYAGLQA</sequence>
<name>A0ABY5VWJ9_9ACTN</name>
<accession>A0ABY5VWJ9</accession>
<dbReference type="InterPro" id="IPR010310">
    <property type="entry name" value="T7SS_ESAT-6-like"/>
</dbReference>
<dbReference type="RefSeq" id="WP_259859949.1">
    <property type="nucleotide sequence ID" value="NZ_BAAAST010000091.1"/>
</dbReference>
<evidence type="ECO:0000313" key="2">
    <source>
        <dbReference type="Proteomes" id="UP001059617"/>
    </source>
</evidence>
<dbReference type="InterPro" id="IPR036689">
    <property type="entry name" value="ESAT-6-like_sf"/>
</dbReference>
<dbReference type="SUPFAM" id="SSF140453">
    <property type="entry name" value="EsxAB dimer-like"/>
    <property type="match status" value="1"/>
</dbReference>
<organism evidence="1 2">
    <name type="scientific">Dactylosporangium fulvum</name>
    <dbReference type="NCBI Taxonomy" id="53359"/>
    <lineage>
        <taxon>Bacteria</taxon>
        <taxon>Bacillati</taxon>
        <taxon>Actinomycetota</taxon>
        <taxon>Actinomycetes</taxon>
        <taxon>Micromonosporales</taxon>
        <taxon>Micromonosporaceae</taxon>
        <taxon>Dactylosporangium</taxon>
    </lineage>
</organism>
<protein>
    <submittedName>
        <fullName evidence="1">WXG100 family type VII secretion target</fullName>
    </submittedName>
</protein>
<keyword evidence="2" id="KW-1185">Reference proteome</keyword>
<dbReference type="Proteomes" id="UP001059617">
    <property type="component" value="Chromosome"/>
</dbReference>
<dbReference type="Pfam" id="PF06013">
    <property type="entry name" value="WXG100"/>
    <property type="match status" value="1"/>
</dbReference>
<reference evidence="1" key="2">
    <citation type="submission" date="2022-09" db="EMBL/GenBank/DDBJ databases">
        <title>Biosynthetic gene clusters of Dactylosporangioum fulvum.</title>
        <authorList>
            <person name="Caradec T."/>
        </authorList>
    </citation>
    <scope>NUCLEOTIDE SEQUENCE</scope>
    <source>
        <strain evidence="1">NRRL B-16292</strain>
    </source>
</reference>
<reference evidence="1" key="1">
    <citation type="submission" date="2021-04" db="EMBL/GenBank/DDBJ databases">
        <authorList>
            <person name="Hartkoorn R.C."/>
            <person name="Beaudoing E."/>
            <person name="Hot D."/>
        </authorList>
    </citation>
    <scope>NUCLEOTIDE SEQUENCE</scope>
    <source>
        <strain evidence="1">NRRL B-16292</strain>
    </source>
</reference>
<gene>
    <name evidence="1" type="ORF">Dfulv_45130</name>
</gene>